<feature type="compositionally biased region" description="Basic and acidic residues" evidence="9">
    <location>
        <begin position="1315"/>
        <end position="1331"/>
    </location>
</feature>
<feature type="domain" description="Phorbol-ester/DAG-type" evidence="12">
    <location>
        <begin position="1599"/>
        <end position="1647"/>
    </location>
</feature>
<feature type="compositionally biased region" description="Basic and acidic residues" evidence="9">
    <location>
        <begin position="1553"/>
        <end position="1566"/>
    </location>
</feature>
<dbReference type="Gene3D" id="3.30.60.20">
    <property type="match status" value="1"/>
</dbReference>
<feature type="compositionally biased region" description="Basic and acidic residues" evidence="9">
    <location>
        <begin position="2547"/>
        <end position="2556"/>
    </location>
</feature>
<dbReference type="PROSITE" id="PS50003">
    <property type="entry name" value="PH_DOMAIN"/>
    <property type="match status" value="1"/>
</dbReference>
<evidence type="ECO:0000256" key="3">
    <source>
        <dbReference type="ARBA" id="ARBA00022553"/>
    </source>
</evidence>
<keyword evidence="3" id="KW-0597">Phosphoprotein</keyword>
<feature type="compositionally biased region" description="Polar residues" evidence="9">
    <location>
        <begin position="1375"/>
        <end position="1388"/>
    </location>
</feature>
<dbReference type="PANTHER" id="PTHR13944">
    <property type="entry name" value="AGAP007712-PA"/>
    <property type="match status" value="1"/>
</dbReference>
<feature type="compositionally biased region" description="Basic and acidic residues" evidence="9">
    <location>
        <begin position="1586"/>
        <end position="1596"/>
    </location>
</feature>
<dbReference type="Gene3D" id="2.30.29.30">
    <property type="entry name" value="Pleckstrin-homology domain (PH domain)/Phosphotyrosine-binding domain (PTB)"/>
    <property type="match status" value="1"/>
</dbReference>
<dbReference type="CDD" id="cd20815">
    <property type="entry name" value="C1_p190RhoGEF-like"/>
    <property type="match status" value="1"/>
</dbReference>
<protein>
    <submittedName>
        <fullName evidence="14 15">Uncharacterized protein LOC115223565 isoform X1</fullName>
    </submittedName>
</protein>
<feature type="compositionally biased region" description="Polar residues" evidence="9">
    <location>
        <begin position="817"/>
        <end position="829"/>
    </location>
</feature>
<proteinExistence type="predicted"/>
<dbReference type="InterPro" id="IPR011993">
    <property type="entry name" value="PH-like_dom_sf"/>
</dbReference>
<feature type="compositionally biased region" description="Basic residues" evidence="9">
    <location>
        <begin position="1"/>
        <end position="15"/>
    </location>
</feature>
<evidence type="ECO:0000313" key="15">
    <source>
        <dbReference type="RefSeq" id="XP_036367170.1"/>
    </source>
</evidence>
<evidence type="ECO:0000256" key="1">
    <source>
        <dbReference type="ARBA" id="ARBA00004496"/>
    </source>
</evidence>
<feature type="compositionally biased region" description="Polar residues" evidence="9">
    <location>
        <begin position="2517"/>
        <end position="2530"/>
    </location>
</feature>
<feature type="region of interest" description="Disordered" evidence="9">
    <location>
        <begin position="1658"/>
        <end position="1706"/>
    </location>
</feature>
<dbReference type="Gene3D" id="1.20.900.10">
    <property type="entry name" value="Dbl homology (DH) domain"/>
    <property type="match status" value="1"/>
</dbReference>
<feature type="compositionally biased region" description="Polar residues" evidence="9">
    <location>
        <begin position="2604"/>
        <end position="2622"/>
    </location>
</feature>
<dbReference type="InterPro" id="IPR000219">
    <property type="entry name" value="DH_dom"/>
</dbReference>
<feature type="compositionally biased region" description="Polar residues" evidence="9">
    <location>
        <begin position="1395"/>
        <end position="1413"/>
    </location>
</feature>
<feature type="compositionally biased region" description="Polar residues" evidence="9">
    <location>
        <begin position="955"/>
        <end position="972"/>
    </location>
</feature>
<feature type="compositionally biased region" description="Basic and acidic residues" evidence="9">
    <location>
        <begin position="2500"/>
        <end position="2516"/>
    </location>
</feature>
<feature type="compositionally biased region" description="Polar residues" evidence="9">
    <location>
        <begin position="2636"/>
        <end position="2645"/>
    </location>
</feature>
<dbReference type="SUPFAM" id="SSF57889">
    <property type="entry name" value="Cysteine-rich domain"/>
    <property type="match status" value="1"/>
</dbReference>
<feature type="region of interest" description="Disordered" evidence="9">
    <location>
        <begin position="1347"/>
        <end position="1420"/>
    </location>
</feature>
<dbReference type="RefSeq" id="XP_036367170.1">
    <property type="nucleotide sequence ID" value="XM_036511277.1"/>
</dbReference>
<evidence type="ECO:0000259" key="10">
    <source>
        <dbReference type="PROSITE" id="PS50003"/>
    </source>
</evidence>
<evidence type="ECO:0000259" key="11">
    <source>
        <dbReference type="PROSITE" id="PS50010"/>
    </source>
</evidence>
<feature type="domain" description="PH" evidence="10">
    <location>
        <begin position="2013"/>
        <end position="2117"/>
    </location>
</feature>
<feature type="compositionally biased region" description="Polar residues" evidence="9">
    <location>
        <begin position="842"/>
        <end position="890"/>
    </location>
</feature>
<keyword evidence="13" id="KW-1185">Reference proteome</keyword>
<feature type="compositionally biased region" description="Polar residues" evidence="9">
    <location>
        <begin position="1037"/>
        <end position="1056"/>
    </location>
</feature>
<feature type="compositionally biased region" description="Polar residues" evidence="9">
    <location>
        <begin position="2291"/>
        <end position="2301"/>
    </location>
</feature>
<comment type="subcellular location">
    <subcellularLocation>
        <location evidence="1">Cytoplasm</location>
    </subcellularLocation>
</comment>
<feature type="region of interest" description="Disordered" evidence="9">
    <location>
        <begin position="1"/>
        <end position="25"/>
    </location>
</feature>
<evidence type="ECO:0000256" key="4">
    <source>
        <dbReference type="ARBA" id="ARBA00022658"/>
    </source>
</evidence>
<feature type="region of interest" description="Disordered" evidence="9">
    <location>
        <begin position="2274"/>
        <end position="2320"/>
    </location>
</feature>
<reference evidence="14 15" key="1">
    <citation type="submission" date="2025-08" db="UniProtKB">
        <authorList>
            <consortium name="RefSeq"/>
        </authorList>
    </citation>
    <scope>IDENTIFICATION</scope>
</reference>
<dbReference type="Pfam" id="PF00621">
    <property type="entry name" value="RhoGEF"/>
    <property type="match status" value="1"/>
</dbReference>
<dbReference type="InterPro" id="IPR001849">
    <property type="entry name" value="PH_domain"/>
</dbReference>
<feature type="region of interest" description="Disordered" evidence="9">
    <location>
        <begin position="940"/>
        <end position="1057"/>
    </location>
</feature>
<dbReference type="CDD" id="cd13329">
    <property type="entry name" value="PH_RhoGEF"/>
    <property type="match status" value="1"/>
</dbReference>
<feature type="region of interest" description="Disordered" evidence="9">
    <location>
        <begin position="628"/>
        <end position="915"/>
    </location>
</feature>
<feature type="compositionally biased region" description="Low complexity" evidence="9">
    <location>
        <begin position="745"/>
        <end position="764"/>
    </location>
</feature>
<evidence type="ECO:0000259" key="12">
    <source>
        <dbReference type="PROSITE" id="PS50081"/>
    </source>
</evidence>
<dbReference type="SMART" id="SM00233">
    <property type="entry name" value="PH"/>
    <property type="match status" value="1"/>
</dbReference>
<dbReference type="InterPro" id="IPR051632">
    <property type="entry name" value="Rho_GEF"/>
</dbReference>
<feature type="compositionally biased region" description="Low complexity" evidence="9">
    <location>
        <begin position="709"/>
        <end position="735"/>
    </location>
</feature>
<dbReference type="PROSITE" id="PS50081">
    <property type="entry name" value="ZF_DAG_PE_2"/>
    <property type="match status" value="1"/>
</dbReference>
<dbReference type="PROSITE" id="PS50010">
    <property type="entry name" value="DH_2"/>
    <property type="match status" value="1"/>
</dbReference>
<dbReference type="InterPro" id="IPR041020">
    <property type="entry name" value="PH_16"/>
</dbReference>
<evidence type="ECO:0000256" key="5">
    <source>
        <dbReference type="ARBA" id="ARBA00022723"/>
    </source>
</evidence>
<keyword evidence="7" id="KW-0862">Zinc</keyword>
<dbReference type="GO" id="GO:0005085">
    <property type="term" value="F:guanyl-nucleotide exchange factor activity"/>
    <property type="evidence" value="ECO:0007669"/>
    <property type="project" value="UniProtKB-KW"/>
</dbReference>
<evidence type="ECO:0000313" key="14">
    <source>
        <dbReference type="RefSeq" id="XP_036367165.1"/>
    </source>
</evidence>
<dbReference type="RefSeq" id="XP_036367165.1">
    <property type="nucleotide sequence ID" value="XM_036511272.1"/>
</dbReference>
<feature type="region of interest" description="Disordered" evidence="9">
    <location>
        <begin position="332"/>
        <end position="389"/>
    </location>
</feature>
<sequence length="2682" mass="293299">MPRSKKRSRQKKNKSAKAMLHLPSSGPNSHFVVGDGSQAKVGLEGCLMVFSPQESPVYGGDELVVTVDNLNLPTEAEFFILYTGSNERRVTRAQRINSATFQANIPDHNLKEFVDLDFFYRYEKEEVCYQRVANGQFEYCYDSAHHLAQQLLESKADEESSKLAVGNEDLSTLDVRLRKALEYIASTEGWPSDHSKPEGKPAACANLLFFAAHHGLPQVISLVLTEVGTDVIHITNSKGETPREVALSQGHNHIADLLISNTRTLMKSESMKFERDGVVVHRNRNGAISIATTNVHEDTVRGDMELLKSIEIDIAKEEQLDIECDQEDVIHLGKRDNEGEDIQPSVDKKSGDSFKNTPSLDENEEEKEKADSLKSTPEEEKISGNILSTEDDDAAAIDVNINDHSINTEATKSVSALDVNTGSTAAAGNEVAEKESTLHVEEEDQDALTEQLGSATEASTSVVTTTTATDKIKSSDEVSSSNSHSESINCADTENGNTELSAVVANQAGAVDDFLEEDLSSEASDEIIDFSTQETPVAEVTTTSTTDATAISAETTACNNSDGSISPTKSTADSKIFDSGDVSSECTTSVLNDTELTISTSNEPSLVHETPAISEPADVVDGLELNTPALTDVSTSKTCSSPTEPTEPTLMLSSSGTGAESSTVMPNFSTDETESSTVISESPALESESNEIVCDSPDNELVTSNTMPESSTSESVTSTTLPDSSTSGPLTSTTTNPDSSVNEDVTSTTMPESSPSESVTSSTMPDSVTTESLTSPVSDSAAVESVTSIPVSQVPPVETETTVLPESVPETDDVSNPPVTTSDTAATQLDTTSASDVSTTVPPMSSGSIEASSVSTSQIPDTNPQPSITTSDNIDTFSEGLSSVSVSTPPDSEIYSPADSTTTDAPNTEPSSVITEPTCSVCLSAKCECDHPDILQVSHQTPTESAVPEKHAAPNTESISESESNAALTSVENSRENSEAAISSQPLSPLFKSQTTPSPPPSSPSPPPVPSTASAALTPPTPPVSAPPPEAVLGDCGSTNNTFSKAQQEAVSSDSPFQEYGTHRILKGEPLSNGHTISSLLNNNCDLGSLGVLDTLLEERETSEEPVEKSPMVLTSCSDKTVPVFAESIEAVRSISRHIQKLRNHGLGLGQNVKPDNLQRYRSCPILDAQDRCTSPSASEESVHHRSMLDLAPGVERQPVYSDAVFAPDLSGNLLNTGLYNDYESVCGAADGNDSGVRICINGVTVGNSSENLAVSTAPTTESNFTSAVSELVKSTAECVHGTEGRFIPAAGRDKEDFDPGPVSAGYGEHVGSGSHKEIRGHQRTHSEIPKSHRNLSYIRSTMASSLSGKSHSLNSLTGAEESDEDSFHDARENPTPSQSMMNLSTMPSDAIQGHQRSVSSGDAYSSYGQSANKRPPSWPLTAMFDYRKIMENNSASMPSPEAAESPDSVFASNYPFPATASVNFGKSSSTSCLPAARDGSKGVIPQMKRQHKQYFTQKLEDNEKFRRQQEFEEIDEVAEINKEAAEPRKNSDKKDFGKNFHPMLIPSSYSSLKDDKDKDKTEEKKKKSSNVLAKFGSTRKKFKKGKDGKEKENKHKNAHQFVSLSISNTSLCHVCNKSMANKAAVQCENCLINVHESSCKEHIPPCSKLSKSKATLQEGSNHGLREKQYPSAPVQSSKCLDSSKRSSSAPAWSLEGNLSQTWPDHRISEEREEFGSNRPESMHSNIGETISESMESLDEPDGLDQTVLESDPFLCVEENEPEAWSISVDKKVVKKLSHKEVKRQDHIYELVLTEKKYCQKLTIMQKIICDRLHSEAGVTLECLNMMFPCLEDLLAIHVCFFNNLQQLQSQNKDNIVDEIGKTLIDQFDGENSERIKNVYGYFCSHHKESATVYKDLITDRRVLSLVKRWSSNSLFAKREIPDFLLIVTHRLTKYPTMIESIVKNTKDKKERDNLLLALEHIKEILTNVNSQVEEYERAQHLEEIIQRIDPRSSVSYRGRKFKRLDLSANCRKLIHEGEIGWKTSRGKVTDVTALVLTDLIVLMQENNQKYTFTMQDNKSCVIPLYELLVREKGDTKDCKGIYLISKRQTAPEMYELVCKSTEDMKSWIHHLSYAVSHCPRDVPVEATQSFKKAEEQKIMEIRRQRIRLLFETMKSLDQQIIKCCDDKKCLLVQYAELLSHDDGAPTIVSSSPNTSTLSSASTNLAEAMEKHPLKDDGLENEYVQYALKEITKLTKDLQESCACLMSPVGGGTEHLGSSISTHAVPKRAETFAGFDSDLRKDPGQKRPHSYVNQEGRSASMFNLHESDSSGSKDSMKMNNRKSTGYLQSLVPKHHTLDSTDTNNQPVNLAGMALVSCIDLPPVPSNPDTSTVLTPPPTALDQNTAQIYHFLHSFLQLSSQQNTTIEDLRIQLAEAKETICKMNAEKLEINKHSQLEGLRNLKEELMREREEFELEKKRNRENQERDSVQLQKEKDDLKLQQEELRRGQIALQKQIDLFMERRSDSEGRRQLDRTENPEQSGSDGDNYRSSIQHKRSASAELVSQSSEDYKDLKDSSKPVPKTSVGGNLVNAPGNKTCAPHLFSATNEQRSGEKLQQFLPLKLADNSSSSLPNSKGASQSQHRTGLGRSVSSSSFSTGKDPSSLSQVMKLAEPSRSAHKDRPTNHPAPVQPKSEPTETDIIYF</sequence>
<dbReference type="Gene3D" id="1.25.40.20">
    <property type="entry name" value="Ankyrin repeat-containing domain"/>
    <property type="match status" value="1"/>
</dbReference>
<keyword evidence="2" id="KW-0963">Cytoplasm</keyword>
<dbReference type="GO" id="GO:0005737">
    <property type="term" value="C:cytoplasm"/>
    <property type="evidence" value="ECO:0007669"/>
    <property type="project" value="UniProtKB-SubCell"/>
</dbReference>
<dbReference type="InterPro" id="IPR002219">
    <property type="entry name" value="PKC_DAG/PE"/>
</dbReference>
<feature type="compositionally biased region" description="Pro residues" evidence="9">
    <location>
        <begin position="997"/>
        <end position="1010"/>
    </location>
</feature>
<dbReference type="Pfam" id="PF17838">
    <property type="entry name" value="PH_16"/>
    <property type="match status" value="1"/>
</dbReference>
<keyword evidence="6" id="KW-0863">Zinc-finger</keyword>
<evidence type="ECO:0000256" key="7">
    <source>
        <dbReference type="ARBA" id="ARBA00022833"/>
    </source>
</evidence>
<keyword evidence="5" id="KW-0479">Metal-binding</keyword>
<gene>
    <name evidence="14 15 16" type="primary">LOC115223565</name>
</gene>
<dbReference type="GO" id="GO:0008270">
    <property type="term" value="F:zinc ion binding"/>
    <property type="evidence" value="ECO:0007669"/>
    <property type="project" value="UniProtKB-KW"/>
</dbReference>
<feature type="compositionally biased region" description="Low complexity" evidence="9">
    <location>
        <begin position="454"/>
        <end position="469"/>
    </location>
</feature>
<feature type="compositionally biased region" description="Pro residues" evidence="9">
    <location>
        <begin position="1019"/>
        <end position="1030"/>
    </location>
</feature>
<evidence type="ECO:0000256" key="8">
    <source>
        <dbReference type="ARBA" id="ARBA00023054"/>
    </source>
</evidence>
<dbReference type="InterPro" id="IPR035899">
    <property type="entry name" value="DBL_dom_sf"/>
</dbReference>
<evidence type="ECO:0000256" key="9">
    <source>
        <dbReference type="SAM" id="MobiDB-lite"/>
    </source>
</evidence>
<feature type="compositionally biased region" description="Low complexity" evidence="9">
    <location>
        <begin position="634"/>
        <end position="649"/>
    </location>
</feature>
<feature type="region of interest" description="Disordered" evidence="9">
    <location>
        <begin position="1523"/>
        <end position="1599"/>
    </location>
</feature>
<name>A0A7E6FHV8_9MOLL</name>
<keyword evidence="4" id="KW-0344">Guanine-nucleotide releasing factor</keyword>
<dbReference type="Proteomes" id="UP000515154">
    <property type="component" value="Linkage group LG2"/>
</dbReference>
<dbReference type="SUPFAM" id="SSF50729">
    <property type="entry name" value="PH domain-like"/>
    <property type="match status" value="1"/>
</dbReference>
<feature type="compositionally biased region" description="Low complexity" evidence="9">
    <location>
        <begin position="1347"/>
        <end position="1357"/>
    </location>
</feature>
<accession>A0A7E6FHV8</accession>
<dbReference type="RefSeq" id="XP_036367173.1">
    <property type="nucleotide sequence ID" value="XM_036511280.1"/>
</dbReference>
<dbReference type="InterPro" id="IPR036770">
    <property type="entry name" value="Ankyrin_rpt-contain_sf"/>
</dbReference>
<evidence type="ECO:0000313" key="13">
    <source>
        <dbReference type="Proteomes" id="UP000515154"/>
    </source>
</evidence>
<organism evidence="13 16">
    <name type="scientific">Octopus sinensis</name>
    <name type="common">East Asian common octopus</name>
    <dbReference type="NCBI Taxonomy" id="2607531"/>
    <lineage>
        <taxon>Eukaryota</taxon>
        <taxon>Metazoa</taxon>
        <taxon>Spiralia</taxon>
        <taxon>Lophotrochozoa</taxon>
        <taxon>Mollusca</taxon>
        <taxon>Cephalopoda</taxon>
        <taxon>Coleoidea</taxon>
        <taxon>Octopodiformes</taxon>
        <taxon>Octopoda</taxon>
        <taxon>Incirrata</taxon>
        <taxon>Octopodidae</taxon>
        <taxon>Octopus</taxon>
    </lineage>
</organism>
<feature type="compositionally biased region" description="Basic and acidic residues" evidence="9">
    <location>
        <begin position="1523"/>
        <end position="1539"/>
    </location>
</feature>
<evidence type="ECO:0000256" key="2">
    <source>
        <dbReference type="ARBA" id="ARBA00022490"/>
    </source>
</evidence>
<dbReference type="SMART" id="SM00325">
    <property type="entry name" value="RhoGEF"/>
    <property type="match status" value="1"/>
</dbReference>
<feature type="compositionally biased region" description="Low complexity" evidence="9">
    <location>
        <begin position="830"/>
        <end position="841"/>
    </location>
</feature>
<feature type="compositionally biased region" description="Basic and acidic residues" evidence="9">
    <location>
        <begin position="366"/>
        <end position="382"/>
    </location>
</feature>
<keyword evidence="8" id="KW-0175">Coiled coil</keyword>
<feature type="compositionally biased region" description="Polar residues" evidence="9">
    <location>
        <begin position="980"/>
        <end position="994"/>
    </location>
</feature>
<feature type="compositionally biased region" description="Polar residues" evidence="9">
    <location>
        <begin position="898"/>
        <end position="915"/>
    </location>
</feature>
<feature type="compositionally biased region" description="Polar residues" evidence="9">
    <location>
        <begin position="765"/>
        <end position="778"/>
    </location>
</feature>
<feature type="region of interest" description="Disordered" evidence="9">
    <location>
        <begin position="2500"/>
        <end position="2575"/>
    </location>
</feature>
<feature type="region of interest" description="Disordered" evidence="9">
    <location>
        <begin position="2602"/>
        <end position="2682"/>
    </location>
</feature>
<dbReference type="InterPro" id="IPR046349">
    <property type="entry name" value="C1-like_sf"/>
</dbReference>
<dbReference type="PANTHER" id="PTHR13944:SF21">
    <property type="entry name" value="CYSTS, ISOFORM C"/>
    <property type="match status" value="1"/>
</dbReference>
<dbReference type="SMART" id="SM00109">
    <property type="entry name" value="C1"/>
    <property type="match status" value="1"/>
</dbReference>
<feature type="domain" description="DH" evidence="11">
    <location>
        <begin position="1783"/>
        <end position="1972"/>
    </location>
</feature>
<feature type="compositionally biased region" description="Low complexity" evidence="9">
    <location>
        <begin position="1677"/>
        <end position="1694"/>
    </location>
</feature>
<evidence type="ECO:0000256" key="6">
    <source>
        <dbReference type="ARBA" id="ARBA00022771"/>
    </source>
</evidence>
<feature type="compositionally biased region" description="Low complexity" evidence="9">
    <location>
        <begin position="477"/>
        <end position="489"/>
    </location>
</feature>
<feature type="region of interest" description="Disordered" evidence="9">
    <location>
        <begin position="443"/>
        <end position="493"/>
    </location>
</feature>
<feature type="region of interest" description="Disordered" evidence="9">
    <location>
        <begin position="2453"/>
        <end position="2474"/>
    </location>
</feature>
<dbReference type="SUPFAM" id="SSF48065">
    <property type="entry name" value="DBL homology domain (DH-domain)"/>
    <property type="match status" value="1"/>
</dbReference>
<feature type="compositionally biased region" description="Polar residues" evidence="9">
    <location>
        <begin position="651"/>
        <end position="680"/>
    </location>
</feature>
<evidence type="ECO:0000313" key="16">
    <source>
        <dbReference type="RefSeq" id="XP_036367173.1"/>
    </source>
</evidence>
<dbReference type="GO" id="GO:0035023">
    <property type="term" value="P:regulation of Rho protein signal transduction"/>
    <property type="evidence" value="ECO:0007669"/>
    <property type="project" value="TreeGrafter"/>
</dbReference>
<feature type="region of interest" description="Disordered" evidence="9">
    <location>
        <begin position="1290"/>
        <end position="1335"/>
    </location>
</feature>
<dbReference type="CDD" id="cd00160">
    <property type="entry name" value="RhoGEF"/>
    <property type="match status" value="1"/>
</dbReference>